<proteinExistence type="predicted"/>
<evidence type="ECO:0000313" key="3">
    <source>
        <dbReference type="Proteomes" id="UP000002217"/>
    </source>
</evidence>
<dbReference type="KEGG" id="dae:Dtox_2566"/>
<reference evidence="2 3" key="1">
    <citation type="journal article" date="2009" name="Stand. Genomic Sci.">
        <title>Complete genome sequence of Desulfotomaculum acetoxidans type strain (5575).</title>
        <authorList>
            <person name="Spring S."/>
            <person name="Lapidus A."/>
            <person name="Schroder M."/>
            <person name="Gleim D."/>
            <person name="Sims D."/>
            <person name="Meincke L."/>
            <person name="Glavina Del Rio T."/>
            <person name="Tice H."/>
            <person name="Copeland A."/>
            <person name="Cheng J.F."/>
            <person name="Lucas S."/>
            <person name="Chen F."/>
            <person name="Nolan M."/>
            <person name="Bruce D."/>
            <person name="Goodwin L."/>
            <person name="Pitluck S."/>
            <person name="Ivanova N."/>
            <person name="Mavromatis K."/>
            <person name="Mikhailova N."/>
            <person name="Pati A."/>
            <person name="Chen A."/>
            <person name="Palaniappan K."/>
            <person name="Land M."/>
            <person name="Hauser L."/>
            <person name="Chang Y.J."/>
            <person name="Jeffries C.D."/>
            <person name="Chain P."/>
            <person name="Saunders E."/>
            <person name="Brettin T."/>
            <person name="Detter J.C."/>
            <person name="Goker M."/>
            <person name="Bristow J."/>
            <person name="Eisen J.A."/>
            <person name="Markowitz V."/>
            <person name="Hugenholtz P."/>
            <person name="Kyrpides N.C."/>
            <person name="Klenk H.P."/>
            <person name="Han C."/>
        </authorList>
    </citation>
    <scope>NUCLEOTIDE SEQUENCE [LARGE SCALE GENOMIC DNA]</scope>
    <source>
        <strain evidence="3">ATCC 49208 / DSM 771 / VKM B-1644</strain>
    </source>
</reference>
<gene>
    <name evidence="2" type="ordered locus">Dtox_2566</name>
</gene>
<dbReference type="RefSeq" id="WP_015758055.1">
    <property type="nucleotide sequence ID" value="NC_013216.1"/>
</dbReference>
<sequence>MSRVIDYRKMLDRYQKELDDFLNEMEKVAEFNKISLEEELECLDPIELQYYEGLEKKLAKLQQWMQ</sequence>
<evidence type="ECO:0000313" key="2">
    <source>
        <dbReference type="EMBL" id="ACV63360.1"/>
    </source>
</evidence>
<dbReference type="HOGENOM" id="CLU_186689_0_0_9"/>
<name>C8W0V5_DESAS</name>
<dbReference type="EMBL" id="CP001720">
    <property type="protein sequence ID" value="ACV63360.1"/>
    <property type="molecule type" value="Genomic_DNA"/>
</dbReference>
<dbReference type="AlphaFoldDB" id="C8W0V5"/>
<evidence type="ECO:0000256" key="1">
    <source>
        <dbReference type="SAM" id="Coils"/>
    </source>
</evidence>
<organism evidence="2 3">
    <name type="scientific">Desulfofarcimen acetoxidans (strain ATCC 49208 / DSM 771 / KCTC 5769 / VKM B-1644 / 5575)</name>
    <name type="common">Desulfotomaculum acetoxidans</name>
    <dbReference type="NCBI Taxonomy" id="485916"/>
    <lineage>
        <taxon>Bacteria</taxon>
        <taxon>Bacillati</taxon>
        <taxon>Bacillota</taxon>
        <taxon>Clostridia</taxon>
        <taxon>Eubacteriales</taxon>
        <taxon>Peptococcaceae</taxon>
        <taxon>Desulfofarcimen</taxon>
    </lineage>
</organism>
<dbReference type="Proteomes" id="UP000002217">
    <property type="component" value="Chromosome"/>
</dbReference>
<protein>
    <submittedName>
        <fullName evidence="2">Uncharacterized protein</fullName>
    </submittedName>
</protein>
<feature type="coiled-coil region" evidence="1">
    <location>
        <begin position="4"/>
        <end position="31"/>
    </location>
</feature>
<keyword evidence="1" id="KW-0175">Coiled coil</keyword>
<accession>C8W0V5</accession>
<keyword evidence="3" id="KW-1185">Reference proteome</keyword>